<dbReference type="EMBL" id="SJPW01000002">
    <property type="protein sequence ID" value="TWU59111.1"/>
    <property type="molecule type" value="Genomic_DNA"/>
</dbReference>
<sequence length="314" mass="34894">METKDTVIRDTLTTSRLAPSPTGAQHLGNARTYLIAHWSAMASDARMVLRIEDVDSPRVKPWASQQAIDDLAWLGITWDEGPDVGGPHAPYVQTERLELYRSALDRLIVAERVYPCVCTRKDIDDAGSAPHFEHEGAIYPGTCSRWRHGDAIPPAGQFCWRFRSGDRSIGFDDLVIGPQSCVPQTSLGDFAVTQKNGAPSYQLAVVVDDAAMGITEVVRGNDLVASTFRQLEIYEALGTTPPRFAHVPLVRGDDGRRLAKRHGDTRLSHYREQGIAPETIVRWAAESVDLLPGEKTFDWSRLNREDTIFEGHFT</sequence>
<dbReference type="Gene3D" id="3.40.50.620">
    <property type="entry name" value="HUPs"/>
    <property type="match status" value="1"/>
</dbReference>
<evidence type="ECO:0000313" key="9">
    <source>
        <dbReference type="EMBL" id="TWU59111.1"/>
    </source>
</evidence>
<dbReference type="EC" id="6.1.1.17" evidence="9"/>
<dbReference type="SUPFAM" id="SSF52374">
    <property type="entry name" value="Nucleotidylyl transferase"/>
    <property type="match status" value="1"/>
</dbReference>
<dbReference type="GO" id="GO:0005524">
    <property type="term" value="F:ATP binding"/>
    <property type="evidence" value="ECO:0007669"/>
    <property type="project" value="UniProtKB-KW"/>
</dbReference>
<dbReference type="GO" id="GO:0004818">
    <property type="term" value="F:glutamate-tRNA ligase activity"/>
    <property type="evidence" value="ECO:0007669"/>
    <property type="project" value="UniProtKB-EC"/>
</dbReference>
<dbReference type="GO" id="GO:0005829">
    <property type="term" value="C:cytosol"/>
    <property type="evidence" value="ECO:0007669"/>
    <property type="project" value="TreeGrafter"/>
</dbReference>
<reference evidence="9 10" key="1">
    <citation type="submission" date="2019-02" db="EMBL/GenBank/DDBJ databases">
        <title>Deep-cultivation of Planctomycetes and their phenomic and genomic characterization uncovers novel biology.</title>
        <authorList>
            <person name="Wiegand S."/>
            <person name="Jogler M."/>
            <person name="Boedeker C."/>
            <person name="Pinto D."/>
            <person name="Vollmers J."/>
            <person name="Rivas-Marin E."/>
            <person name="Kohn T."/>
            <person name="Peeters S.H."/>
            <person name="Heuer A."/>
            <person name="Rast P."/>
            <person name="Oberbeckmann S."/>
            <person name="Bunk B."/>
            <person name="Jeske O."/>
            <person name="Meyerdierks A."/>
            <person name="Storesund J.E."/>
            <person name="Kallscheuer N."/>
            <person name="Luecker S."/>
            <person name="Lage O.M."/>
            <person name="Pohl T."/>
            <person name="Merkel B.J."/>
            <person name="Hornburger P."/>
            <person name="Mueller R.-W."/>
            <person name="Bruemmer F."/>
            <person name="Labrenz M."/>
            <person name="Spormann A.M."/>
            <person name="Op Den Camp H."/>
            <person name="Overmann J."/>
            <person name="Amann R."/>
            <person name="Jetten M.S.M."/>
            <person name="Mascher T."/>
            <person name="Medema M.H."/>
            <person name="Devos D.P."/>
            <person name="Kaster A.-K."/>
            <person name="Ovreas L."/>
            <person name="Rohde M."/>
            <person name="Galperin M.Y."/>
            <person name="Jogler C."/>
        </authorList>
    </citation>
    <scope>NUCLEOTIDE SEQUENCE [LARGE SCALE GENOMIC DNA]</scope>
    <source>
        <strain evidence="9 10">Poly51</strain>
    </source>
</reference>
<proteinExistence type="inferred from homology"/>
<dbReference type="GO" id="GO:0006424">
    <property type="term" value="P:glutamyl-tRNA aminoacylation"/>
    <property type="evidence" value="ECO:0007669"/>
    <property type="project" value="TreeGrafter"/>
</dbReference>
<evidence type="ECO:0000256" key="5">
    <source>
        <dbReference type="ARBA" id="ARBA00022840"/>
    </source>
</evidence>
<evidence type="ECO:0000256" key="6">
    <source>
        <dbReference type="ARBA" id="ARBA00023146"/>
    </source>
</evidence>
<evidence type="ECO:0000256" key="7">
    <source>
        <dbReference type="RuleBase" id="RU363037"/>
    </source>
</evidence>
<dbReference type="AlphaFoldDB" id="A0A5C6FHM4"/>
<comment type="caution">
    <text evidence="9">The sequence shown here is derived from an EMBL/GenBank/DDBJ whole genome shotgun (WGS) entry which is preliminary data.</text>
</comment>
<keyword evidence="3 7" id="KW-0547">Nucleotide-binding</keyword>
<dbReference type="PANTHER" id="PTHR43311:SF1">
    <property type="entry name" value="GLUTAMYL-Q TRNA(ASP) SYNTHETASE"/>
    <property type="match status" value="1"/>
</dbReference>
<dbReference type="InterPro" id="IPR049940">
    <property type="entry name" value="GluQ/Sye"/>
</dbReference>
<dbReference type="PRINTS" id="PR00987">
    <property type="entry name" value="TRNASYNTHGLU"/>
</dbReference>
<evidence type="ECO:0000256" key="3">
    <source>
        <dbReference type="ARBA" id="ARBA00022741"/>
    </source>
</evidence>
<evidence type="ECO:0000259" key="8">
    <source>
        <dbReference type="Pfam" id="PF00749"/>
    </source>
</evidence>
<feature type="domain" description="Glutamyl/glutaminyl-tRNA synthetase class Ib catalytic" evidence="8">
    <location>
        <begin position="15"/>
        <end position="282"/>
    </location>
</feature>
<dbReference type="NCBIfam" id="NF004315">
    <property type="entry name" value="PRK05710.1-4"/>
    <property type="match status" value="1"/>
</dbReference>
<dbReference type="Proteomes" id="UP000318288">
    <property type="component" value="Unassembled WGS sequence"/>
</dbReference>
<keyword evidence="7" id="KW-0648">Protein biosynthesis</keyword>
<keyword evidence="2" id="KW-0479">Metal-binding</keyword>
<protein>
    <submittedName>
        <fullName evidence="9">Glutamate--tRNA ligase 1</fullName>
        <ecNumber evidence="9">6.1.1.17</ecNumber>
    </submittedName>
</protein>
<dbReference type="PANTHER" id="PTHR43311">
    <property type="entry name" value="GLUTAMATE--TRNA LIGASE"/>
    <property type="match status" value="1"/>
</dbReference>
<organism evidence="9 10">
    <name type="scientific">Rubripirellula tenax</name>
    <dbReference type="NCBI Taxonomy" id="2528015"/>
    <lineage>
        <taxon>Bacteria</taxon>
        <taxon>Pseudomonadati</taxon>
        <taxon>Planctomycetota</taxon>
        <taxon>Planctomycetia</taxon>
        <taxon>Pirellulales</taxon>
        <taxon>Pirellulaceae</taxon>
        <taxon>Rubripirellula</taxon>
    </lineage>
</organism>
<dbReference type="OrthoDB" id="9807503at2"/>
<accession>A0A5C6FHM4</accession>
<keyword evidence="6 7" id="KW-0030">Aminoacyl-tRNA synthetase</keyword>
<dbReference type="Pfam" id="PF00749">
    <property type="entry name" value="tRNA-synt_1c"/>
    <property type="match status" value="1"/>
</dbReference>
<evidence type="ECO:0000313" key="10">
    <source>
        <dbReference type="Proteomes" id="UP000318288"/>
    </source>
</evidence>
<evidence type="ECO:0000256" key="1">
    <source>
        <dbReference type="ARBA" id="ARBA00022598"/>
    </source>
</evidence>
<keyword evidence="5 7" id="KW-0067">ATP-binding</keyword>
<dbReference type="RefSeq" id="WP_146456486.1">
    <property type="nucleotide sequence ID" value="NZ_SJPW01000002.1"/>
</dbReference>
<evidence type="ECO:0000256" key="2">
    <source>
        <dbReference type="ARBA" id="ARBA00022723"/>
    </source>
</evidence>
<keyword evidence="4" id="KW-0862">Zinc</keyword>
<dbReference type="InterPro" id="IPR000924">
    <property type="entry name" value="Glu/Gln-tRNA-synth"/>
</dbReference>
<keyword evidence="1 7" id="KW-0436">Ligase</keyword>
<comment type="similarity">
    <text evidence="7">Belongs to the class-I aminoacyl-tRNA synthetase family.</text>
</comment>
<dbReference type="InterPro" id="IPR020058">
    <property type="entry name" value="Glu/Gln-tRNA-synth_Ib_cat-dom"/>
</dbReference>
<name>A0A5C6FHM4_9BACT</name>
<evidence type="ECO:0000256" key="4">
    <source>
        <dbReference type="ARBA" id="ARBA00022833"/>
    </source>
</evidence>
<dbReference type="InterPro" id="IPR014729">
    <property type="entry name" value="Rossmann-like_a/b/a_fold"/>
</dbReference>
<gene>
    <name evidence="9" type="primary">gltX1</name>
    <name evidence="9" type="ORF">Poly51_18970</name>
</gene>
<keyword evidence="10" id="KW-1185">Reference proteome</keyword>